<gene>
    <name evidence="8" type="ORF">AWH56_02190</name>
</gene>
<evidence type="ECO:0000256" key="2">
    <source>
        <dbReference type="ARBA" id="ARBA00022475"/>
    </source>
</evidence>
<evidence type="ECO:0000256" key="4">
    <source>
        <dbReference type="ARBA" id="ARBA00022989"/>
    </source>
</evidence>
<evidence type="ECO:0000256" key="3">
    <source>
        <dbReference type="ARBA" id="ARBA00022692"/>
    </source>
</evidence>
<dbReference type="InterPro" id="IPR007168">
    <property type="entry name" value="Phageshock_PspC_N"/>
</dbReference>
<dbReference type="PANTHER" id="PTHR33885:SF3">
    <property type="entry name" value="PHAGE SHOCK PROTEIN C"/>
    <property type="match status" value="1"/>
</dbReference>
<dbReference type="PANTHER" id="PTHR33885">
    <property type="entry name" value="PHAGE SHOCK PROTEIN C"/>
    <property type="match status" value="1"/>
</dbReference>
<keyword evidence="3 6" id="KW-0812">Transmembrane</keyword>
<dbReference type="Pfam" id="PF04024">
    <property type="entry name" value="PspC"/>
    <property type="match status" value="1"/>
</dbReference>
<name>A0A1S2MF02_9BACI</name>
<dbReference type="OrthoDB" id="9815286at2"/>
<reference evidence="8" key="1">
    <citation type="submission" date="2016-10" db="EMBL/GenBank/DDBJ databases">
        <title>Draft genome sequences of four alkaliphilic bacteria belonging to the Anaerobacillus genus.</title>
        <authorList>
            <person name="Bassil N.M."/>
            <person name="Lloyd J.R."/>
        </authorList>
    </citation>
    <scope>NUCLEOTIDE SEQUENCE [LARGE SCALE GENOMIC DNA]</scope>
    <source>
        <strain evidence="8">NB2006</strain>
    </source>
</reference>
<protein>
    <recommendedName>
        <fullName evidence="7">Phage shock protein PspC N-terminal domain-containing protein</fullName>
    </recommendedName>
</protein>
<evidence type="ECO:0000313" key="8">
    <source>
        <dbReference type="EMBL" id="OIJ23134.1"/>
    </source>
</evidence>
<evidence type="ECO:0000256" key="5">
    <source>
        <dbReference type="ARBA" id="ARBA00023136"/>
    </source>
</evidence>
<evidence type="ECO:0000259" key="7">
    <source>
        <dbReference type="Pfam" id="PF04024"/>
    </source>
</evidence>
<comment type="subcellular location">
    <subcellularLocation>
        <location evidence="1">Cell membrane</location>
        <topology evidence="1">Single-pass membrane protein</topology>
    </subcellularLocation>
</comment>
<proteinExistence type="predicted"/>
<keyword evidence="2" id="KW-1003">Cell membrane</keyword>
<evidence type="ECO:0000256" key="6">
    <source>
        <dbReference type="SAM" id="Phobius"/>
    </source>
</evidence>
<dbReference type="InterPro" id="IPR052027">
    <property type="entry name" value="PspC"/>
</dbReference>
<dbReference type="EMBL" id="LQXD01000004">
    <property type="protein sequence ID" value="OIJ23134.1"/>
    <property type="molecule type" value="Genomic_DNA"/>
</dbReference>
<dbReference type="GO" id="GO:0005886">
    <property type="term" value="C:plasma membrane"/>
    <property type="evidence" value="ECO:0007669"/>
    <property type="project" value="UniProtKB-SubCell"/>
</dbReference>
<dbReference type="AlphaFoldDB" id="A0A1S2MF02"/>
<feature type="transmembrane region" description="Helical" evidence="6">
    <location>
        <begin position="32"/>
        <end position="55"/>
    </location>
</feature>
<feature type="domain" description="Phage shock protein PspC N-terminal" evidence="7">
    <location>
        <begin position="4"/>
        <end position="63"/>
    </location>
</feature>
<keyword evidence="4 6" id="KW-1133">Transmembrane helix</keyword>
<keyword evidence="5 6" id="KW-0472">Membrane</keyword>
<sequence>MKVKRLYRTEQDRKLTGVCGGLGKYLDIDPTVVRIIFVVLIIPTAFFVMPIAYLIGTLLIPNEGDVQ</sequence>
<accession>A0A1S2MF02</accession>
<organism evidence="8">
    <name type="scientific">Anaerobacillus isosaccharinicus</name>
    <dbReference type="NCBI Taxonomy" id="1532552"/>
    <lineage>
        <taxon>Bacteria</taxon>
        <taxon>Bacillati</taxon>
        <taxon>Bacillota</taxon>
        <taxon>Bacilli</taxon>
        <taxon>Bacillales</taxon>
        <taxon>Bacillaceae</taxon>
        <taxon>Anaerobacillus</taxon>
    </lineage>
</organism>
<comment type="caution">
    <text evidence="8">The sequence shown here is derived from an EMBL/GenBank/DDBJ whole genome shotgun (WGS) entry which is preliminary data.</text>
</comment>
<evidence type="ECO:0000256" key="1">
    <source>
        <dbReference type="ARBA" id="ARBA00004162"/>
    </source>
</evidence>